<evidence type="ECO:0000256" key="2">
    <source>
        <dbReference type="ARBA" id="ARBA00022801"/>
    </source>
</evidence>
<sequence length="394" mass="42462">MSTSWSALGVPERIVAGLLARDITSPFPVQAATLPDALQGHDICGKAPTGSGKTLAFGIALALKVEKSKPGRPQGLVLVPTRELAAQVAKEVSMLCSGSDIRVAAVYGGAGYGPQVKAARAASIVVATPGRLEDLIKRRDLDLGAVALAVIDEADRMADMGFMPAVKRIMRAVSKSRQTLLFSATLDGDVDALIKEFQNSPKKHQIAAAENAGEIDHLFWNVGREDRTRMVAEIATHYERAIVFCRTKHGSDRLAKNLDSMGMSTCVIHGNRSQAQREKALEQFRRGKATVMVATDVAARGIHIDAVPVVIHFDLPEDPKDYIHRSGRTGRAGQKGVVISLIDKSMRRSTGQLTKGMKFEVNYVDPDFEAISLPTKPIRPGEIGTVKALSLQRA</sequence>
<dbReference type="PANTHER" id="PTHR47959:SF13">
    <property type="entry name" value="ATP-DEPENDENT RNA HELICASE RHLE"/>
    <property type="match status" value="1"/>
</dbReference>
<dbReference type="EMBL" id="CAEZWB010000075">
    <property type="protein sequence ID" value="CAB4648770.1"/>
    <property type="molecule type" value="Genomic_DNA"/>
</dbReference>
<evidence type="ECO:0000259" key="6">
    <source>
        <dbReference type="PROSITE" id="PS51194"/>
    </source>
</evidence>
<dbReference type="GO" id="GO:0003724">
    <property type="term" value="F:RNA helicase activity"/>
    <property type="evidence" value="ECO:0007669"/>
    <property type="project" value="InterPro"/>
</dbReference>
<evidence type="ECO:0000256" key="4">
    <source>
        <dbReference type="ARBA" id="ARBA00022840"/>
    </source>
</evidence>
<dbReference type="GO" id="GO:0016787">
    <property type="term" value="F:hydrolase activity"/>
    <property type="evidence" value="ECO:0007669"/>
    <property type="project" value="UniProtKB-KW"/>
</dbReference>
<feature type="domain" description="Helicase C-terminal" evidence="6">
    <location>
        <begin position="214"/>
        <end position="372"/>
    </location>
</feature>
<organism evidence="10">
    <name type="scientific">freshwater metagenome</name>
    <dbReference type="NCBI Taxonomy" id="449393"/>
    <lineage>
        <taxon>unclassified sequences</taxon>
        <taxon>metagenomes</taxon>
        <taxon>ecological metagenomes</taxon>
    </lineage>
</organism>
<keyword evidence="3" id="KW-0347">Helicase</keyword>
<feature type="domain" description="Helicase ATP-binding" evidence="5">
    <location>
        <begin position="34"/>
        <end position="204"/>
    </location>
</feature>
<dbReference type="EMBL" id="CAEZYG010000014">
    <property type="protein sequence ID" value="CAB4704307.1"/>
    <property type="molecule type" value="Genomic_DNA"/>
</dbReference>
<dbReference type="SMART" id="SM00490">
    <property type="entry name" value="HELICc"/>
    <property type="match status" value="1"/>
</dbReference>
<dbReference type="InterPro" id="IPR014014">
    <property type="entry name" value="RNA_helicase_DEAD_Q_motif"/>
</dbReference>
<feature type="domain" description="DEAD-box RNA helicase Q" evidence="7">
    <location>
        <begin position="3"/>
        <end position="31"/>
    </location>
</feature>
<protein>
    <submittedName>
        <fullName evidence="10">Unannotated protein</fullName>
    </submittedName>
</protein>
<dbReference type="InterPro" id="IPR011545">
    <property type="entry name" value="DEAD/DEAH_box_helicase_dom"/>
</dbReference>
<dbReference type="InterPro" id="IPR014001">
    <property type="entry name" value="Helicase_ATP-bd"/>
</dbReference>
<name>A0A6J6PZV6_9ZZZZ</name>
<dbReference type="InterPro" id="IPR001650">
    <property type="entry name" value="Helicase_C-like"/>
</dbReference>
<gene>
    <name evidence="8" type="ORF">UFOPK2166_00684</name>
    <name evidence="9" type="ORF">UFOPK2195_00420</name>
    <name evidence="10" type="ORF">UFOPK2657_00167</name>
    <name evidence="11" type="ORF">UFOPK2872_00141</name>
    <name evidence="12" type="ORF">UFOPK4000_00132</name>
</gene>
<dbReference type="InterPro" id="IPR044742">
    <property type="entry name" value="DEAD/DEAH_RhlB"/>
</dbReference>
<keyword evidence="2" id="KW-0378">Hydrolase</keyword>
<dbReference type="EMBL" id="CAFBOT010000011">
    <property type="protein sequence ID" value="CAB4981569.1"/>
    <property type="molecule type" value="Genomic_DNA"/>
</dbReference>
<dbReference type="SMART" id="SM00487">
    <property type="entry name" value="DEXDc"/>
    <property type="match status" value="1"/>
</dbReference>
<evidence type="ECO:0000313" key="8">
    <source>
        <dbReference type="EMBL" id="CAB4648770.1"/>
    </source>
</evidence>
<evidence type="ECO:0000259" key="5">
    <source>
        <dbReference type="PROSITE" id="PS51192"/>
    </source>
</evidence>
<evidence type="ECO:0000313" key="11">
    <source>
        <dbReference type="EMBL" id="CAB4754428.1"/>
    </source>
</evidence>
<dbReference type="InterPro" id="IPR027417">
    <property type="entry name" value="P-loop_NTPase"/>
</dbReference>
<dbReference type="CDD" id="cd18787">
    <property type="entry name" value="SF2_C_DEAD"/>
    <property type="match status" value="1"/>
</dbReference>
<proteinExistence type="predicted"/>
<dbReference type="GO" id="GO:0005524">
    <property type="term" value="F:ATP binding"/>
    <property type="evidence" value="ECO:0007669"/>
    <property type="project" value="UniProtKB-KW"/>
</dbReference>
<dbReference type="SUPFAM" id="SSF52540">
    <property type="entry name" value="P-loop containing nucleoside triphosphate hydrolases"/>
    <property type="match status" value="1"/>
</dbReference>
<keyword evidence="4" id="KW-0067">ATP-binding</keyword>
<dbReference type="Pfam" id="PF00270">
    <property type="entry name" value="DEAD"/>
    <property type="match status" value="1"/>
</dbReference>
<evidence type="ECO:0000256" key="3">
    <source>
        <dbReference type="ARBA" id="ARBA00022806"/>
    </source>
</evidence>
<dbReference type="PANTHER" id="PTHR47959">
    <property type="entry name" value="ATP-DEPENDENT RNA HELICASE RHLE-RELATED"/>
    <property type="match status" value="1"/>
</dbReference>
<dbReference type="EMBL" id="CAEZWH010000059">
    <property type="protein sequence ID" value="CAB4650070.1"/>
    <property type="molecule type" value="Genomic_DNA"/>
</dbReference>
<evidence type="ECO:0000313" key="9">
    <source>
        <dbReference type="EMBL" id="CAB4650070.1"/>
    </source>
</evidence>
<dbReference type="AlphaFoldDB" id="A0A6J6PZV6"/>
<dbReference type="PROSITE" id="PS51195">
    <property type="entry name" value="Q_MOTIF"/>
    <property type="match status" value="1"/>
</dbReference>
<dbReference type="PROSITE" id="PS51192">
    <property type="entry name" value="HELICASE_ATP_BIND_1"/>
    <property type="match status" value="1"/>
</dbReference>
<reference evidence="10" key="1">
    <citation type="submission" date="2020-05" db="EMBL/GenBank/DDBJ databases">
        <authorList>
            <person name="Chiriac C."/>
            <person name="Salcher M."/>
            <person name="Ghai R."/>
            <person name="Kavagutti S V."/>
        </authorList>
    </citation>
    <scope>NUCLEOTIDE SEQUENCE</scope>
</reference>
<evidence type="ECO:0000259" key="7">
    <source>
        <dbReference type="PROSITE" id="PS51195"/>
    </source>
</evidence>
<dbReference type="EMBL" id="CAEZZM010000007">
    <property type="protein sequence ID" value="CAB4754428.1"/>
    <property type="molecule type" value="Genomic_DNA"/>
</dbReference>
<dbReference type="CDD" id="cd00268">
    <property type="entry name" value="DEADc"/>
    <property type="match status" value="1"/>
</dbReference>
<evidence type="ECO:0000313" key="10">
    <source>
        <dbReference type="EMBL" id="CAB4704307.1"/>
    </source>
</evidence>
<dbReference type="Pfam" id="PF00271">
    <property type="entry name" value="Helicase_C"/>
    <property type="match status" value="1"/>
</dbReference>
<dbReference type="GO" id="GO:0005829">
    <property type="term" value="C:cytosol"/>
    <property type="evidence" value="ECO:0007669"/>
    <property type="project" value="TreeGrafter"/>
</dbReference>
<evidence type="ECO:0000256" key="1">
    <source>
        <dbReference type="ARBA" id="ARBA00022741"/>
    </source>
</evidence>
<dbReference type="GO" id="GO:0003676">
    <property type="term" value="F:nucleic acid binding"/>
    <property type="evidence" value="ECO:0007669"/>
    <property type="project" value="InterPro"/>
</dbReference>
<accession>A0A6J6PZV6</accession>
<evidence type="ECO:0000313" key="12">
    <source>
        <dbReference type="EMBL" id="CAB4981569.1"/>
    </source>
</evidence>
<keyword evidence="1" id="KW-0547">Nucleotide-binding</keyword>
<dbReference type="InterPro" id="IPR050079">
    <property type="entry name" value="DEAD_box_RNA_helicase"/>
</dbReference>
<dbReference type="Gene3D" id="3.40.50.300">
    <property type="entry name" value="P-loop containing nucleotide triphosphate hydrolases"/>
    <property type="match status" value="2"/>
</dbReference>
<dbReference type="PROSITE" id="PS51194">
    <property type="entry name" value="HELICASE_CTER"/>
    <property type="match status" value="1"/>
</dbReference>